<dbReference type="PROSITE" id="PS00108">
    <property type="entry name" value="PROTEIN_KINASE_ST"/>
    <property type="match status" value="1"/>
</dbReference>
<dbReference type="Proteomes" id="UP001470230">
    <property type="component" value="Unassembled WGS sequence"/>
</dbReference>
<keyword evidence="1" id="KW-0723">Serine/threonine-protein kinase</keyword>
<dbReference type="InterPro" id="IPR017441">
    <property type="entry name" value="Protein_kinase_ATP_BS"/>
</dbReference>
<dbReference type="InterPro" id="IPR011009">
    <property type="entry name" value="Kinase-like_dom_sf"/>
</dbReference>
<keyword evidence="2" id="KW-0808">Transferase</keyword>
<dbReference type="SUPFAM" id="SSF82615">
    <property type="entry name" value="Polo-box domain"/>
    <property type="match status" value="2"/>
</dbReference>
<dbReference type="PROSITE" id="PS00107">
    <property type="entry name" value="PROTEIN_KINASE_ATP"/>
    <property type="match status" value="1"/>
</dbReference>
<dbReference type="Pfam" id="PF00069">
    <property type="entry name" value="Pkinase"/>
    <property type="match status" value="1"/>
</dbReference>
<keyword evidence="3 6" id="KW-0547">Nucleotide-binding</keyword>
<feature type="domain" description="Protein kinase" evidence="7">
    <location>
        <begin position="25"/>
        <end position="286"/>
    </location>
</feature>
<gene>
    <name evidence="8" type="ORF">M9Y10_027941</name>
    <name evidence="9" type="ORF">M9Y10_031934</name>
</gene>
<reference evidence="8 10" key="1">
    <citation type="submission" date="2024-04" db="EMBL/GenBank/DDBJ databases">
        <title>Tritrichomonas musculus Genome.</title>
        <authorList>
            <person name="Alves-Ferreira E."/>
            <person name="Grigg M."/>
            <person name="Lorenzi H."/>
            <person name="Galac M."/>
        </authorList>
    </citation>
    <scope>NUCLEOTIDE SEQUENCE [LARGE SCALE GENOMIC DNA]</scope>
    <source>
        <strain evidence="8 10">EAF2021</strain>
    </source>
</reference>
<dbReference type="EMBL" id="JAPFFF010000381">
    <property type="protein sequence ID" value="KAK8834503.1"/>
    <property type="molecule type" value="Genomic_DNA"/>
</dbReference>
<sequence>MCTMLPSQVPMRITYTRESGIKETFLRKEELGRGGFAIVYKVTNEKTNIDYAMKVISKQRYEGPKGPKSLEKLKNEIQIQKSLNHPNIVRSYCSFSDAFNYYIVLEYCPGKTVQDLLRSSDKGYLSEGETRKILQDVIRALCYLHKRHIIHRDIKLENFMIASDGRIKIADFGISAILKNDDEKRFSICGTPNYLSPEVLQKVNKGHSYEVDIWSIGVAAFTMLTGHPPFDGGRKSITYENIKNCEYRFPPTISISSLAKDFIRTILRIDPDRRPTAIDLSNHGFLTTFTRELIPSFLPKTATSEQTLNTKLDFNTNIPGPVRPRIPLPPRDLNILSPIKDVVVTRPPPIPSTSTSQSKKIFNIPNNFISKVYLHGNDLSYLLADGTVGICFADGSLMVMDPHESFIQFYKSSNSISKVIDLNEYSEKYTDTDEDIFHRSRKDKFGTKIALMKRISKTLKSVKSSYELPYGTYDSSIPLHHVKSFLNKNNTILFKFNDRNIQVNFNDHKKLFFFTNTKQMALVRTIKEKCSLMSVNEVIKMNSSNDERKRYMVAKEMLDELRRNSNF</sequence>
<dbReference type="EMBL" id="JAPFFF010000051">
    <property type="protein sequence ID" value="KAK8839575.1"/>
    <property type="molecule type" value="Genomic_DNA"/>
</dbReference>
<evidence type="ECO:0000259" key="7">
    <source>
        <dbReference type="PROSITE" id="PS50011"/>
    </source>
</evidence>
<evidence type="ECO:0000313" key="10">
    <source>
        <dbReference type="Proteomes" id="UP001470230"/>
    </source>
</evidence>
<evidence type="ECO:0000313" key="9">
    <source>
        <dbReference type="EMBL" id="KAK8839575.1"/>
    </source>
</evidence>
<dbReference type="InterPro" id="IPR000719">
    <property type="entry name" value="Prot_kinase_dom"/>
</dbReference>
<dbReference type="PANTHER" id="PTHR24345">
    <property type="entry name" value="SERINE/THREONINE-PROTEIN KINASE PLK"/>
    <property type="match status" value="1"/>
</dbReference>
<organism evidence="8 10">
    <name type="scientific">Tritrichomonas musculus</name>
    <dbReference type="NCBI Taxonomy" id="1915356"/>
    <lineage>
        <taxon>Eukaryota</taxon>
        <taxon>Metamonada</taxon>
        <taxon>Parabasalia</taxon>
        <taxon>Tritrichomonadida</taxon>
        <taxon>Tritrichomonadidae</taxon>
        <taxon>Tritrichomonas</taxon>
    </lineage>
</organism>
<proteinExistence type="predicted"/>
<name>A0ABR2GKQ3_9EUKA</name>
<keyword evidence="4" id="KW-0418">Kinase</keyword>
<evidence type="ECO:0000256" key="1">
    <source>
        <dbReference type="ARBA" id="ARBA00022527"/>
    </source>
</evidence>
<evidence type="ECO:0000256" key="4">
    <source>
        <dbReference type="ARBA" id="ARBA00022777"/>
    </source>
</evidence>
<evidence type="ECO:0000256" key="3">
    <source>
        <dbReference type="ARBA" id="ARBA00022741"/>
    </source>
</evidence>
<dbReference type="InterPro" id="IPR008271">
    <property type="entry name" value="Ser/Thr_kinase_AS"/>
</dbReference>
<dbReference type="PROSITE" id="PS50011">
    <property type="entry name" value="PROTEIN_KINASE_DOM"/>
    <property type="match status" value="1"/>
</dbReference>
<dbReference type="InterPro" id="IPR000959">
    <property type="entry name" value="POLO_box_dom"/>
</dbReference>
<evidence type="ECO:0000256" key="2">
    <source>
        <dbReference type="ARBA" id="ARBA00022679"/>
    </source>
</evidence>
<dbReference type="SMART" id="SM00220">
    <property type="entry name" value="S_TKc"/>
    <property type="match status" value="1"/>
</dbReference>
<evidence type="ECO:0000256" key="6">
    <source>
        <dbReference type="PROSITE-ProRule" id="PRU10141"/>
    </source>
</evidence>
<dbReference type="PANTHER" id="PTHR24345:SF0">
    <property type="entry name" value="CELL CYCLE SERINE_THREONINE-PROTEIN KINASE CDC5_MSD2"/>
    <property type="match status" value="1"/>
</dbReference>
<dbReference type="SUPFAM" id="SSF56112">
    <property type="entry name" value="Protein kinase-like (PK-like)"/>
    <property type="match status" value="1"/>
</dbReference>
<dbReference type="Gene3D" id="1.10.510.10">
    <property type="entry name" value="Transferase(Phosphotransferase) domain 1"/>
    <property type="match status" value="1"/>
</dbReference>
<evidence type="ECO:0000256" key="5">
    <source>
        <dbReference type="ARBA" id="ARBA00022840"/>
    </source>
</evidence>
<dbReference type="InterPro" id="IPR036947">
    <property type="entry name" value="POLO_box_dom_sf"/>
</dbReference>
<accession>A0ABR2GKQ3</accession>
<dbReference type="Pfam" id="PF00659">
    <property type="entry name" value="POLO_box"/>
    <property type="match status" value="1"/>
</dbReference>
<comment type="caution">
    <text evidence="8">The sequence shown here is derived from an EMBL/GenBank/DDBJ whole genome shotgun (WGS) entry which is preliminary data.</text>
</comment>
<dbReference type="Gene3D" id="3.30.1120.30">
    <property type="entry name" value="POLO box domain"/>
    <property type="match status" value="2"/>
</dbReference>
<evidence type="ECO:0000313" key="8">
    <source>
        <dbReference type="EMBL" id="KAK8834503.1"/>
    </source>
</evidence>
<feature type="binding site" evidence="6">
    <location>
        <position position="54"/>
    </location>
    <ligand>
        <name>ATP</name>
        <dbReference type="ChEBI" id="CHEBI:30616"/>
    </ligand>
</feature>
<keyword evidence="10" id="KW-1185">Reference proteome</keyword>
<protein>
    <recommendedName>
        <fullName evidence="7">Protein kinase domain-containing protein</fullName>
    </recommendedName>
</protein>
<keyword evidence="5 6" id="KW-0067">ATP-binding</keyword>